<evidence type="ECO:0000259" key="7">
    <source>
        <dbReference type="Pfam" id="PF00892"/>
    </source>
</evidence>
<dbReference type="STRING" id="858640.A3K86_18025"/>
<evidence type="ECO:0000256" key="3">
    <source>
        <dbReference type="ARBA" id="ARBA00022692"/>
    </source>
</evidence>
<keyword evidence="3 6" id="KW-0812">Transmembrane</keyword>
<evidence type="ECO:0000256" key="5">
    <source>
        <dbReference type="ARBA" id="ARBA00023136"/>
    </source>
</evidence>
<dbReference type="GO" id="GO:0005886">
    <property type="term" value="C:plasma membrane"/>
    <property type="evidence" value="ECO:0007669"/>
    <property type="project" value="UniProtKB-SubCell"/>
</dbReference>
<feature type="transmembrane region" description="Helical" evidence="6">
    <location>
        <begin position="214"/>
        <end position="238"/>
    </location>
</feature>
<feature type="transmembrane region" description="Helical" evidence="6">
    <location>
        <begin position="250"/>
        <end position="269"/>
    </location>
</feature>
<dbReference type="AlphaFoldDB" id="A0A178K0M4"/>
<evidence type="ECO:0000256" key="1">
    <source>
        <dbReference type="ARBA" id="ARBA00004651"/>
    </source>
</evidence>
<dbReference type="PANTHER" id="PTHR32322">
    <property type="entry name" value="INNER MEMBRANE TRANSPORTER"/>
    <property type="match status" value="1"/>
</dbReference>
<dbReference type="Pfam" id="PF00892">
    <property type="entry name" value="EamA"/>
    <property type="match status" value="2"/>
</dbReference>
<proteinExistence type="predicted"/>
<organism evidence="8 9">
    <name type="scientific">Photobacterium jeanii</name>
    <dbReference type="NCBI Taxonomy" id="858640"/>
    <lineage>
        <taxon>Bacteria</taxon>
        <taxon>Pseudomonadati</taxon>
        <taxon>Pseudomonadota</taxon>
        <taxon>Gammaproteobacteria</taxon>
        <taxon>Vibrionales</taxon>
        <taxon>Vibrionaceae</taxon>
        <taxon>Photobacterium</taxon>
    </lineage>
</organism>
<evidence type="ECO:0000313" key="9">
    <source>
        <dbReference type="Proteomes" id="UP000078503"/>
    </source>
</evidence>
<accession>A0A178K0M4</accession>
<dbReference type="Proteomes" id="UP000078503">
    <property type="component" value="Unassembled WGS sequence"/>
</dbReference>
<evidence type="ECO:0000256" key="4">
    <source>
        <dbReference type="ARBA" id="ARBA00022989"/>
    </source>
</evidence>
<dbReference type="OrthoDB" id="5186724at2"/>
<feature type="transmembrane region" description="Helical" evidence="6">
    <location>
        <begin position="100"/>
        <end position="117"/>
    </location>
</feature>
<keyword evidence="2" id="KW-1003">Cell membrane</keyword>
<keyword evidence="4 6" id="KW-1133">Transmembrane helix</keyword>
<keyword evidence="9" id="KW-1185">Reference proteome</keyword>
<dbReference type="SUPFAM" id="SSF103481">
    <property type="entry name" value="Multidrug resistance efflux transporter EmrE"/>
    <property type="match status" value="2"/>
</dbReference>
<reference evidence="8 9" key="1">
    <citation type="submission" date="2016-03" db="EMBL/GenBank/DDBJ databases">
        <title>Photobacterium proteolyticum sp. nov. a protease producing bacterium isolated from ocean sediments of Laizhou Bay.</title>
        <authorList>
            <person name="Li Y."/>
        </authorList>
    </citation>
    <scope>NUCLEOTIDE SEQUENCE [LARGE SCALE GENOMIC DNA]</scope>
    <source>
        <strain evidence="8 9">R-40508</strain>
    </source>
</reference>
<dbReference type="RefSeq" id="WP_068334586.1">
    <property type="nucleotide sequence ID" value="NZ_LVHF01000033.1"/>
</dbReference>
<feature type="transmembrane region" description="Helical" evidence="6">
    <location>
        <begin position="275"/>
        <end position="291"/>
    </location>
</feature>
<dbReference type="EMBL" id="LVHF01000033">
    <property type="protein sequence ID" value="OAN10889.1"/>
    <property type="molecule type" value="Genomic_DNA"/>
</dbReference>
<evidence type="ECO:0000256" key="2">
    <source>
        <dbReference type="ARBA" id="ARBA00022475"/>
    </source>
</evidence>
<gene>
    <name evidence="8" type="ORF">A3K86_18025</name>
</gene>
<feature type="transmembrane region" description="Helical" evidence="6">
    <location>
        <begin position="7"/>
        <end position="30"/>
    </location>
</feature>
<feature type="transmembrane region" description="Helical" evidence="6">
    <location>
        <begin position="69"/>
        <end position="94"/>
    </location>
</feature>
<sequence length="313" mass="34078">MNKQEKTGLVLAIMCAVMWGASFPFSGVLAGKLDPVVFAIARYSLATVGLGIVFFFFTKDRKWLQVKDIPLMAISGIAAQAMFFYTSLLALEYISASEVGVINGMIPIFTVLVSIPLYRKLPTLIQTIAVIISFVGAFFIAFDPTNQYTGLNIGHMYMVIGVMGFIVSCFINKNFADRYDGLSTMLYQFLFATISLVILAAFKGSDLSEVSVVFASGMNLFSVLMLGLVCSGLAYVMYFKSLVLTGVTRANMVQNLIPLSAFVLSIFLLDEAVTTQKIIGLVLVIGALILFDMDINVIKRKLGLAAATEKETA</sequence>
<evidence type="ECO:0000313" key="8">
    <source>
        <dbReference type="EMBL" id="OAN10889.1"/>
    </source>
</evidence>
<evidence type="ECO:0000256" key="6">
    <source>
        <dbReference type="SAM" id="Phobius"/>
    </source>
</evidence>
<feature type="transmembrane region" description="Helical" evidence="6">
    <location>
        <begin position="36"/>
        <end position="57"/>
    </location>
</feature>
<protein>
    <recommendedName>
        <fullName evidence="7">EamA domain-containing protein</fullName>
    </recommendedName>
</protein>
<comment type="subcellular location">
    <subcellularLocation>
        <location evidence="1">Cell membrane</location>
        <topology evidence="1">Multi-pass membrane protein</topology>
    </subcellularLocation>
</comment>
<feature type="domain" description="EamA" evidence="7">
    <location>
        <begin position="153"/>
        <end position="290"/>
    </location>
</feature>
<dbReference type="PANTHER" id="PTHR32322:SF18">
    <property type="entry name" value="S-ADENOSYLMETHIONINE_S-ADENOSYLHOMOCYSTEINE TRANSPORTER"/>
    <property type="match status" value="1"/>
</dbReference>
<comment type="caution">
    <text evidence="8">The sequence shown here is derived from an EMBL/GenBank/DDBJ whole genome shotgun (WGS) entry which is preliminary data.</text>
</comment>
<name>A0A178K0M4_9GAMM</name>
<dbReference type="InterPro" id="IPR050638">
    <property type="entry name" value="AA-Vitamin_Transporters"/>
</dbReference>
<dbReference type="InterPro" id="IPR037185">
    <property type="entry name" value="EmrE-like"/>
</dbReference>
<dbReference type="InterPro" id="IPR000620">
    <property type="entry name" value="EamA_dom"/>
</dbReference>
<feature type="transmembrane region" description="Helical" evidence="6">
    <location>
        <begin position="184"/>
        <end position="202"/>
    </location>
</feature>
<feature type="domain" description="EamA" evidence="7">
    <location>
        <begin position="7"/>
        <end position="141"/>
    </location>
</feature>
<feature type="transmembrane region" description="Helical" evidence="6">
    <location>
        <begin position="124"/>
        <end position="142"/>
    </location>
</feature>
<keyword evidence="5 6" id="KW-0472">Membrane</keyword>
<feature type="transmembrane region" description="Helical" evidence="6">
    <location>
        <begin position="154"/>
        <end position="172"/>
    </location>
</feature>